<dbReference type="Proteomes" id="UP000503840">
    <property type="component" value="Unassembled WGS sequence"/>
</dbReference>
<evidence type="ECO:0000313" key="4">
    <source>
        <dbReference type="Proteomes" id="UP000503840"/>
    </source>
</evidence>
<keyword evidence="4" id="KW-1185">Reference proteome</keyword>
<evidence type="ECO:0000259" key="2">
    <source>
        <dbReference type="PROSITE" id="PS50894"/>
    </source>
</evidence>
<gene>
    <name evidence="3" type="ORF">DSM101010T_02800</name>
</gene>
<proteinExistence type="predicted"/>
<protein>
    <recommendedName>
        <fullName evidence="2">HPt domain-containing protein</fullName>
    </recommendedName>
</protein>
<keyword evidence="1" id="KW-0597">Phosphoprotein</keyword>
<organism evidence="3 4">
    <name type="scientific">Desulfovibrio subterraneus</name>
    <dbReference type="NCBI Taxonomy" id="2718620"/>
    <lineage>
        <taxon>Bacteria</taxon>
        <taxon>Pseudomonadati</taxon>
        <taxon>Thermodesulfobacteriota</taxon>
        <taxon>Desulfovibrionia</taxon>
        <taxon>Desulfovibrionales</taxon>
        <taxon>Desulfovibrionaceae</taxon>
        <taxon>Desulfovibrio</taxon>
    </lineage>
</organism>
<reference evidence="3 4" key="1">
    <citation type="submission" date="2020-05" db="EMBL/GenBank/DDBJ databases">
        <title>Draft genome sequence of Desulfovibrio sp. strain HN2T.</title>
        <authorList>
            <person name="Ueno A."/>
            <person name="Tamazawa S."/>
            <person name="Tamamura S."/>
            <person name="Murakami T."/>
            <person name="Kiyama T."/>
            <person name="Inomata H."/>
            <person name="Amano Y."/>
            <person name="Miyakawa K."/>
            <person name="Tamaki H."/>
            <person name="Naganuma T."/>
            <person name="Kaneko K."/>
        </authorList>
    </citation>
    <scope>NUCLEOTIDE SEQUENCE [LARGE SCALE GENOMIC DNA]</scope>
    <source>
        <strain evidence="3 4">HN2</strain>
    </source>
</reference>
<dbReference type="GO" id="GO:0004672">
    <property type="term" value="F:protein kinase activity"/>
    <property type="evidence" value="ECO:0007669"/>
    <property type="project" value="UniProtKB-ARBA"/>
</dbReference>
<feature type="modified residue" description="Phosphohistidine" evidence="1">
    <location>
        <position position="212"/>
    </location>
</feature>
<feature type="domain" description="HPt" evidence="2">
    <location>
        <begin position="173"/>
        <end position="266"/>
    </location>
</feature>
<dbReference type="PROSITE" id="PS50894">
    <property type="entry name" value="HPT"/>
    <property type="match status" value="1"/>
</dbReference>
<comment type="caution">
    <text evidence="3">The sequence shown here is derived from an EMBL/GenBank/DDBJ whole genome shotgun (WGS) entry which is preliminary data.</text>
</comment>
<dbReference type="InterPro" id="IPR008207">
    <property type="entry name" value="Sig_transdc_His_kin_Hpt_dom"/>
</dbReference>
<dbReference type="EMBL" id="BLVO01000004">
    <property type="protein sequence ID" value="GFM31915.1"/>
    <property type="molecule type" value="Genomic_DNA"/>
</dbReference>
<dbReference type="RefSeq" id="WP_174403604.1">
    <property type="nucleotide sequence ID" value="NZ_BLVO01000004.1"/>
</dbReference>
<dbReference type="Pfam" id="PF01627">
    <property type="entry name" value="Hpt"/>
    <property type="match status" value="1"/>
</dbReference>
<dbReference type="InterPro" id="IPR036641">
    <property type="entry name" value="HPT_dom_sf"/>
</dbReference>
<sequence length="266" mass="27618">MPELESRPVSLSLPVVLADPLETNRALLTLWIQAAAEELGIRCDIQAFAGLPASYENAAYGGTAVIGEAGVTGGIGRPGGPCGWGGVIMLSPLLAASWNPGAGMPDHVLWVHGEIPPEIAAGIAGDVSNRLSGARSIPWPVKQGGMRRILAEAAILYGAAGTAGPDAPFGQPVPLLLQPLVPRLVESVCELWVQCGQYLDTADHAEAIRAAHSLKGAALSFGQRLLAECAGCLMDALEKGNAQETERCRSLMDRVVQMSAEIGGEG</sequence>
<dbReference type="Gene3D" id="1.20.120.160">
    <property type="entry name" value="HPT domain"/>
    <property type="match status" value="1"/>
</dbReference>
<evidence type="ECO:0000256" key="1">
    <source>
        <dbReference type="PROSITE-ProRule" id="PRU00110"/>
    </source>
</evidence>
<evidence type="ECO:0000313" key="3">
    <source>
        <dbReference type="EMBL" id="GFM31915.1"/>
    </source>
</evidence>
<name>A0A7J0BFG8_9BACT</name>
<dbReference type="AlphaFoldDB" id="A0A7J0BFG8"/>
<dbReference type="GO" id="GO:0000160">
    <property type="term" value="P:phosphorelay signal transduction system"/>
    <property type="evidence" value="ECO:0007669"/>
    <property type="project" value="InterPro"/>
</dbReference>
<accession>A0A7J0BFG8</accession>
<dbReference type="SUPFAM" id="SSF47226">
    <property type="entry name" value="Histidine-containing phosphotransfer domain, HPT domain"/>
    <property type="match status" value="1"/>
</dbReference>